<accession>A0A4Y8NB97</accession>
<sequence length="137" mass="14481">MKFMRSTRSGHASSAEGHQTGTKGGLREIAAAASRIEGEAGKDFLRGLRLEIGSEWTLIASKTARAQPVGVMLAVHNGGGEKVPQASQEKQVPSNNILDHAHSGLLRFGLPNRQAKILARERSRGLIHTGGPDLAAA</sequence>
<evidence type="ECO:0000313" key="3">
    <source>
        <dbReference type="Proteomes" id="UP000297385"/>
    </source>
</evidence>
<reference evidence="2 3" key="1">
    <citation type="submission" date="2019-03" db="EMBL/GenBank/DDBJ databases">
        <title>Complete Genome Sequence of Paraburkholderia dipogonis ICMP 19430T, a Nitrogen-fixing Symbiont of the South African Invasive Legume Dipogon lignosus in New Zealand.</title>
        <authorList>
            <person name="De Meyer S.E."/>
        </authorList>
    </citation>
    <scope>NUCLEOTIDE SEQUENCE [LARGE SCALE GENOMIC DNA]</scope>
    <source>
        <strain evidence="2 3">ICMP 19430</strain>
    </source>
</reference>
<dbReference type="Proteomes" id="UP000297385">
    <property type="component" value="Unassembled WGS sequence"/>
</dbReference>
<organism evidence="2 3">
    <name type="scientific">Paraburkholderia dipogonis</name>
    <dbReference type="NCBI Taxonomy" id="1211383"/>
    <lineage>
        <taxon>Bacteria</taxon>
        <taxon>Pseudomonadati</taxon>
        <taxon>Pseudomonadota</taxon>
        <taxon>Betaproteobacteria</taxon>
        <taxon>Burkholderiales</taxon>
        <taxon>Burkholderiaceae</taxon>
        <taxon>Paraburkholderia</taxon>
    </lineage>
</organism>
<dbReference type="EMBL" id="SNVI01000001">
    <property type="protein sequence ID" value="TFE47009.1"/>
    <property type="molecule type" value="Genomic_DNA"/>
</dbReference>
<comment type="caution">
    <text evidence="2">The sequence shown here is derived from an EMBL/GenBank/DDBJ whole genome shotgun (WGS) entry which is preliminary data.</text>
</comment>
<name>A0A4Y8NB97_9BURK</name>
<feature type="region of interest" description="Disordered" evidence="1">
    <location>
        <begin position="1"/>
        <end position="24"/>
    </location>
</feature>
<evidence type="ECO:0000313" key="2">
    <source>
        <dbReference type="EMBL" id="TFE47009.1"/>
    </source>
</evidence>
<proteinExistence type="predicted"/>
<dbReference type="RefSeq" id="WP_134458614.1">
    <property type="nucleotide sequence ID" value="NZ_JBHMFL010000047.1"/>
</dbReference>
<evidence type="ECO:0000256" key="1">
    <source>
        <dbReference type="SAM" id="MobiDB-lite"/>
    </source>
</evidence>
<protein>
    <submittedName>
        <fullName evidence="2">Uncharacterized protein</fullName>
    </submittedName>
</protein>
<feature type="compositionally biased region" description="Polar residues" evidence="1">
    <location>
        <begin position="1"/>
        <end position="21"/>
    </location>
</feature>
<dbReference type="GeneID" id="97307096"/>
<dbReference type="AlphaFoldDB" id="A0A4Y8NB97"/>
<gene>
    <name evidence="2" type="ORF">E2553_19425</name>
</gene>